<keyword evidence="4" id="KW-1185">Reference proteome</keyword>
<evidence type="ECO:0000313" key="3">
    <source>
        <dbReference type="EMBL" id="KAK0166711.1"/>
    </source>
</evidence>
<feature type="chain" id="PRO_5041250217" evidence="2">
    <location>
        <begin position="27"/>
        <end position="554"/>
    </location>
</feature>
<reference evidence="3" key="1">
    <citation type="journal article" date="2023" name="bioRxiv">
        <title>Scaffold-level genome assemblies of two parasitoid biocontrol wasps reveal the parthenogenesis mechanism and an associated novel virus.</title>
        <authorList>
            <person name="Inwood S."/>
            <person name="Skelly J."/>
            <person name="Guhlin J."/>
            <person name="Harrop T."/>
            <person name="Goldson S."/>
            <person name="Dearden P."/>
        </authorList>
    </citation>
    <scope>NUCLEOTIDE SEQUENCE</scope>
    <source>
        <strain evidence="3">Lincoln</strain>
        <tissue evidence="3">Whole body</tissue>
    </source>
</reference>
<evidence type="ECO:0000313" key="4">
    <source>
        <dbReference type="Proteomes" id="UP001168972"/>
    </source>
</evidence>
<evidence type="ECO:0000256" key="2">
    <source>
        <dbReference type="SAM" id="SignalP"/>
    </source>
</evidence>
<dbReference type="Gene3D" id="3.40.1620.60">
    <property type="match status" value="1"/>
</dbReference>
<dbReference type="GO" id="GO:0008237">
    <property type="term" value="F:metallopeptidase activity"/>
    <property type="evidence" value="ECO:0007669"/>
    <property type="project" value="InterPro"/>
</dbReference>
<feature type="region of interest" description="Disordered" evidence="1">
    <location>
        <begin position="190"/>
        <end position="235"/>
    </location>
</feature>
<keyword evidence="2" id="KW-0732">Signal</keyword>
<name>A0AA39FC67_MICHY</name>
<dbReference type="Gene3D" id="3.40.390.10">
    <property type="entry name" value="Collagenase (Catalytic Domain)"/>
    <property type="match status" value="1"/>
</dbReference>
<proteinExistence type="predicted"/>
<dbReference type="EMBL" id="JAQQBR010001832">
    <property type="protein sequence ID" value="KAK0166711.1"/>
    <property type="molecule type" value="Genomic_DNA"/>
</dbReference>
<dbReference type="InterPro" id="IPR024079">
    <property type="entry name" value="MetalloPept_cat_dom_sf"/>
</dbReference>
<protein>
    <submittedName>
        <fullName evidence="3">Uncharacterized protein</fullName>
    </submittedName>
</protein>
<accession>A0AA39FC67</accession>
<sequence>MASTVSISRTIYFILVQLIILNIVNCEFLSSYQNATDYESSGQQDRSRRSLFDTMPNKLQLHIKNPMGKPVVLKLRKVESYLANKYLPVVTQGLEANTNIMNDVGEFVVYHDSSKFSAVVYFEKLKTFRGVIGTDYFIQNLPFDFDSEGNHRLNPVGDPFIIKYEHTFKHIFPDLPDNEEIQKYSIVPSVSTPNQGLKRPSDSDPGPSSKHQRSKRTQNNKAESNASNNDIDHIRKRRNSNPKGLYLEILIFITQDIARIFENHFGENEYIQWIIRYYIVYFNAVDMIFRKLHISYRSFYINIAKIVIENNLQPFNFIHHGESRFTGTYEKLPEYLQAHNNYYPPDSFDLIFISTTRLTTNPSSTVHGQTKHGENIYEARKNNNFYGAIPISIVEYYYTDYLLAVHEIAKTFKIEISPPDNERTSEGQCYGIMQIEGPKCDNCLKWRPEDHEQFETFFRENSNRCFLLNKPRSIHPPGPYEMISRDRQCRCFGYTHNPWKKKSKCVHKCSQPLTCYIKNIEDSKIDVQTILPIDGTPCNQKRVCWNQQCVPLKI</sequence>
<organism evidence="3 4">
    <name type="scientific">Microctonus hyperodae</name>
    <name type="common">Parasitoid wasp</name>
    <dbReference type="NCBI Taxonomy" id="165561"/>
    <lineage>
        <taxon>Eukaryota</taxon>
        <taxon>Metazoa</taxon>
        <taxon>Ecdysozoa</taxon>
        <taxon>Arthropoda</taxon>
        <taxon>Hexapoda</taxon>
        <taxon>Insecta</taxon>
        <taxon>Pterygota</taxon>
        <taxon>Neoptera</taxon>
        <taxon>Endopterygota</taxon>
        <taxon>Hymenoptera</taxon>
        <taxon>Apocrita</taxon>
        <taxon>Ichneumonoidea</taxon>
        <taxon>Braconidae</taxon>
        <taxon>Euphorinae</taxon>
        <taxon>Microctonus</taxon>
    </lineage>
</organism>
<comment type="caution">
    <text evidence="3">The sequence shown here is derived from an EMBL/GenBank/DDBJ whole genome shotgun (WGS) entry which is preliminary data.</text>
</comment>
<dbReference type="Proteomes" id="UP001168972">
    <property type="component" value="Unassembled WGS sequence"/>
</dbReference>
<gene>
    <name evidence="3" type="ORF">PV327_004201</name>
</gene>
<dbReference type="AlphaFoldDB" id="A0AA39FC67"/>
<feature type="compositionally biased region" description="Polar residues" evidence="1">
    <location>
        <begin position="219"/>
        <end position="229"/>
    </location>
</feature>
<reference evidence="3" key="2">
    <citation type="submission" date="2023-03" db="EMBL/GenBank/DDBJ databases">
        <authorList>
            <person name="Inwood S.N."/>
            <person name="Skelly J.G."/>
            <person name="Guhlin J."/>
            <person name="Harrop T.W.R."/>
            <person name="Goldson S.G."/>
            <person name="Dearden P.K."/>
        </authorList>
    </citation>
    <scope>NUCLEOTIDE SEQUENCE</scope>
    <source>
        <strain evidence="3">Lincoln</strain>
        <tissue evidence="3">Whole body</tissue>
    </source>
</reference>
<feature type="signal peptide" evidence="2">
    <location>
        <begin position="1"/>
        <end position="26"/>
    </location>
</feature>
<evidence type="ECO:0000256" key="1">
    <source>
        <dbReference type="SAM" id="MobiDB-lite"/>
    </source>
</evidence>